<dbReference type="OrthoDB" id="10564363at2759"/>
<reference evidence="2 3" key="1">
    <citation type="journal article" date="2019" name="New Phytol.">
        <title>Comparative genomics reveals unique wood-decay strategies and fruiting body development in the Schizophyllaceae.</title>
        <authorList>
            <person name="Almasi E."/>
            <person name="Sahu N."/>
            <person name="Krizsan K."/>
            <person name="Balint B."/>
            <person name="Kovacs G.M."/>
            <person name="Kiss B."/>
            <person name="Cseklye J."/>
            <person name="Drula E."/>
            <person name="Henrissat B."/>
            <person name="Nagy I."/>
            <person name="Chovatia M."/>
            <person name="Adam C."/>
            <person name="LaButti K."/>
            <person name="Lipzen A."/>
            <person name="Riley R."/>
            <person name="Grigoriev I.V."/>
            <person name="Nagy L.G."/>
        </authorList>
    </citation>
    <scope>NUCLEOTIDE SEQUENCE [LARGE SCALE GENOMIC DNA]</scope>
    <source>
        <strain evidence="2 3">NL-1724</strain>
    </source>
</reference>
<keyword evidence="3" id="KW-1185">Reference proteome</keyword>
<organism evidence="2 3">
    <name type="scientific">Schizophyllum amplum</name>
    <dbReference type="NCBI Taxonomy" id="97359"/>
    <lineage>
        <taxon>Eukaryota</taxon>
        <taxon>Fungi</taxon>
        <taxon>Dikarya</taxon>
        <taxon>Basidiomycota</taxon>
        <taxon>Agaricomycotina</taxon>
        <taxon>Agaricomycetes</taxon>
        <taxon>Agaricomycetidae</taxon>
        <taxon>Agaricales</taxon>
        <taxon>Schizophyllaceae</taxon>
        <taxon>Schizophyllum</taxon>
    </lineage>
</organism>
<proteinExistence type="predicted"/>
<dbReference type="EMBL" id="VDMD01000002">
    <property type="protein sequence ID" value="TRM68689.1"/>
    <property type="molecule type" value="Genomic_DNA"/>
</dbReference>
<name>A0A550CV82_9AGAR</name>
<dbReference type="AlphaFoldDB" id="A0A550CV82"/>
<evidence type="ECO:0000313" key="2">
    <source>
        <dbReference type="EMBL" id="TRM68689.1"/>
    </source>
</evidence>
<evidence type="ECO:0000313" key="3">
    <source>
        <dbReference type="Proteomes" id="UP000320762"/>
    </source>
</evidence>
<dbReference type="Proteomes" id="UP000320762">
    <property type="component" value="Unassembled WGS sequence"/>
</dbReference>
<feature type="region of interest" description="Disordered" evidence="1">
    <location>
        <begin position="365"/>
        <end position="445"/>
    </location>
</feature>
<sequence length="445" mass="49157">MPTGEPVRLPTLADLLIALEQARFIAITYEGNPRNYEDKWYLFWLRWFWIWSLYIVCPSTPTAQDSSWALKGINIEDAHKKVKVVPASSGKRGDVVKLPEMPTQAQKPAGMAMESDDDILANNPAVIVKQDEEASGQRISSKRKGKAREVSLPEILSVGSQKTESGRANTVQRIPDTSIVACRIPDLSPRLAGEILARRLGGGAAPDAGVASSSSAPCGDTLVNPKEYFRLQLPQGLLECTLLQAEHKGFPSRQLPGPQWLIEFHARKEEGQQDATIQGFVYLCNLDYHSHQDEILLLATVGDYWTHSIMRRIPLGKDNTFQLEMDEWSEPVVVGSTLSLEREDVLLAWINEKFPSDFGPQLARRQAHTVPVRETTPEADPQRANIDASQAIVAQGDEPQEGFEKRHASSPPATKAAPAKRPRKATQKSAIKLAPDCGVYTGREG</sequence>
<protein>
    <submittedName>
        <fullName evidence="2">Uncharacterized protein</fullName>
    </submittedName>
</protein>
<accession>A0A550CV82</accession>
<gene>
    <name evidence="2" type="ORF">BD626DRAFT_626950</name>
</gene>
<comment type="caution">
    <text evidence="2">The sequence shown here is derived from an EMBL/GenBank/DDBJ whole genome shotgun (WGS) entry which is preliminary data.</text>
</comment>
<evidence type="ECO:0000256" key="1">
    <source>
        <dbReference type="SAM" id="MobiDB-lite"/>
    </source>
</evidence>